<evidence type="ECO:0000256" key="2">
    <source>
        <dbReference type="ARBA" id="ARBA00022679"/>
    </source>
</evidence>
<accession>A0A382IRJ7</accession>
<proteinExistence type="predicted"/>
<evidence type="ECO:0000313" key="4">
    <source>
        <dbReference type="EMBL" id="SVC01493.1"/>
    </source>
</evidence>
<dbReference type="CDD" id="cd02440">
    <property type="entry name" value="AdoMet_MTases"/>
    <property type="match status" value="1"/>
</dbReference>
<dbReference type="EMBL" id="UINC01068689">
    <property type="protein sequence ID" value="SVC01493.1"/>
    <property type="molecule type" value="Genomic_DNA"/>
</dbReference>
<feature type="domain" description="Methyltransferase type 11" evidence="3">
    <location>
        <begin position="2"/>
        <end position="79"/>
    </location>
</feature>
<evidence type="ECO:0000259" key="3">
    <source>
        <dbReference type="Pfam" id="PF08241"/>
    </source>
</evidence>
<protein>
    <recommendedName>
        <fullName evidence="3">Methyltransferase type 11 domain-containing protein</fullName>
    </recommendedName>
</protein>
<dbReference type="PANTHER" id="PTHR13090:SF1">
    <property type="entry name" value="ARGININE-HYDROXYLASE NDUFAF5, MITOCHONDRIAL"/>
    <property type="match status" value="1"/>
</dbReference>
<sequence length="201" mass="22383">ATIINFDISSEMLKIALRNRSILSRYNPILVQGDAARIPIRDGCVDLVFCNQMLPWVDDLVSCFLEIRRILKPNGVFIFATLGPDTMSEIRAAYQPRKIYSYPDMHDVGDALVRAGLSDPVLDIDRLKVTFSSAAAFANDLEACGASQNLSAHKLSLKNCRRNTVSIEVELVYGHAWGAGQRLKTDEYLLDPTSIGRLKRP</sequence>
<gene>
    <name evidence="4" type="ORF">METZ01_LOCUS254347</name>
</gene>
<name>A0A382IRJ7_9ZZZZ</name>
<dbReference type="PANTHER" id="PTHR13090">
    <property type="entry name" value="ARGININE-HYDROXYLASE NDUFAF5, MITOCHONDRIAL"/>
    <property type="match status" value="1"/>
</dbReference>
<dbReference type="InterPro" id="IPR050602">
    <property type="entry name" value="Malonyl-ACP_OMT"/>
</dbReference>
<keyword evidence="2" id="KW-0808">Transferase</keyword>
<dbReference type="Gene3D" id="3.40.50.150">
    <property type="entry name" value="Vaccinia Virus protein VP39"/>
    <property type="match status" value="1"/>
</dbReference>
<evidence type="ECO:0000256" key="1">
    <source>
        <dbReference type="ARBA" id="ARBA00022603"/>
    </source>
</evidence>
<keyword evidence="1" id="KW-0489">Methyltransferase</keyword>
<dbReference type="InterPro" id="IPR013216">
    <property type="entry name" value="Methyltransf_11"/>
</dbReference>
<reference evidence="4" key="1">
    <citation type="submission" date="2018-05" db="EMBL/GenBank/DDBJ databases">
        <authorList>
            <person name="Lanie J.A."/>
            <person name="Ng W.-L."/>
            <person name="Kazmierczak K.M."/>
            <person name="Andrzejewski T.M."/>
            <person name="Davidsen T.M."/>
            <person name="Wayne K.J."/>
            <person name="Tettelin H."/>
            <person name="Glass J.I."/>
            <person name="Rusch D."/>
            <person name="Podicherti R."/>
            <person name="Tsui H.-C.T."/>
            <person name="Winkler M.E."/>
        </authorList>
    </citation>
    <scope>NUCLEOTIDE SEQUENCE</scope>
</reference>
<dbReference type="GO" id="GO:0032259">
    <property type="term" value="P:methylation"/>
    <property type="evidence" value="ECO:0007669"/>
    <property type="project" value="UniProtKB-KW"/>
</dbReference>
<dbReference type="GO" id="GO:0008757">
    <property type="term" value="F:S-adenosylmethionine-dependent methyltransferase activity"/>
    <property type="evidence" value="ECO:0007669"/>
    <property type="project" value="InterPro"/>
</dbReference>
<dbReference type="SUPFAM" id="SSF53335">
    <property type="entry name" value="S-adenosyl-L-methionine-dependent methyltransferases"/>
    <property type="match status" value="1"/>
</dbReference>
<organism evidence="4">
    <name type="scientific">marine metagenome</name>
    <dbReference type="NCBI Taxonomy" id="408172"/>
    <lineage>
        <taxon>unclassified sequences</taxon>
        <taxon>metagenomes</taxon>
        <taxon>ecological metagenomes</taxon>
    </lineage>
</organism>
<dbReference type="AlphaFoldDB" id="A0A382IRJ7"/>
<dbReference type="InterPro" id="IPR029063">
    <property type="entry name" value="SAM-dependent_MTases_sf"/>
</dbReference>
<dbReference type="Pfam" id="PF08241">
    <property type="entry name" value="Methyltransf_11"/>
    <property type="match status" value="1"/>
</dbReference>
<feature type="non-terminal residue" evidence="4">
    <location>
        <position position="1"/>
    </location>
</feature>